<dbReference type="Pfam" id="PF25137">
    <property type="entry name" value="ADH_Fe_C"/>
    <property type="match status" value="1"/>
</dbReference>
<dbReference type="PANTHER" id="PTHR11496">
    <property type="entry name" value="ALCOHOL DEHYDROGENASE"/>
    <property type="match status" value="1"/>
</dbReference>
<protein>
    <submittedName>
        <fullName evidence="4">Iron-containing alcohol dehydrogenase</fullName>
        <ecNumber evidence="4">1.1.1.-</ecNumber>
    </submittedName>
</protein>
<name>A0ABW8S9L3_9CLOT</name>
<dbReference type="Gene3D" id="1.20.1090.10">
    <property type="entry name" value="Dehydroquinate synthase-like - alpha domain"/>
    <property type="match status" value="1"/>
</dbReference>
<accession>A0ABW8S9L3</accession>
<evidence type="ECO:0000313" key="4">
    <source>
        <dbReference type="EMBL" id="MFL0167548.1"/>
    </source>
</evidence>
<dbReference type="InterPro" id="IPR034802">
    <property type="entry name" value="NADPH_BDH"/>
</dbReference>
<dbReference type="InterPro" id="IPR056798">
    <property type="entry name" value="ADH_Fe_C"/>
</dbReference>
<evidence type="ECO:0000259" key="2">
    <source>
        <dbReference type="Pfam" id="PF00465"/>
    </source>
</evidence>
<dbReference type="RefSeq" id="WP_406762326.1">
    <property type="nucleotide sequence ID" value="NZ_JBJIAB010000035.1"/>
</dbReference>
<dbReference type="SUPFAM" id="SSF56796">
    <property type="entry name" value="Dehydroquinate synthase-like"/>
    <property type="match status" value="1"/>
</dbReference>
<dbReference type="InterPro" id="IPR001670">
    <property type="entry name" value="ADH_Fe/GldA"/>
</dbReference>
<evidence type="ECO:0000259" key="3">
    <source>
        <dbReference type="Pfam" id="PF25137"/>
    </source>
</evidence>
<reference evidence="4 5" key="1">
    <citation type="submission" date="2024-11" db="EMBL/GenBank/DDBJ databases">
        <authorList>
            <person name="Heng Y.C."/>
            <person name="Lim A.C.H."/>
            <person name="Lee J.K.Y."/>
            <person name="Kittelmann S."/>
        </authorList>
    </citation>
    <scope>NUCLEOTIDE SEQUENCE [LARGE SCALE GENOMIC DNA]</scope>
    <source>
        <strain evidence="4 5">WILCCON 0112</strain>
    </source>
</reference>
<dbReference type="Pfam" id="PF00465">
    <property type="entry name" value="Fe-ADH"/>
    <property type="match status" value="1"/>
</dbReference>
<dbReference type="Gene3D" id="3.40.50.1970">
    <property type="match status" value="1"/>
</dbReference>
<dbReference type="EMBL" id="JBJIAB010000035">
    <property type="protein sequence ID" value="MFL0167548.1"/>
    <property type="molecule type" value="Genomic_DNA"/>
</dbReference>
<dbReference type="CDD" id="cd08179">
    <property type="entry name" value="NADPH_BDH"/>
    <property type="match status" value="1"/>
</dbReference>
<dbReference type="GO" id="GO:0016491">
    <property type="term" value="F:oxidoreductase activity"/>
    <property type="evidence" value="ECO:0007669"/>
    <property type="project" value="UniProtKB-KW"/>
</dbReference>
<evidence type="ECO:0000256" key="1">
    <source>
        <dbReference type="ARBA" id="ARBA00023002"/>
    </source>
</evidence>
<dbReference type="InterPro" id="IPR018211">
    <property type="entry name" value="ADH_Fe_CS"/>
</dbReference>
<evidence type="ECO:0000313" key="5">
    <source>
        <dbReference type="Proteomes" id="UP001623600"/>
    </source>
</evidence>
<sequence>MKSLKLQGESLVTGINSLEYLKEIDFERAIIITGGTSMIKTGIIDKVQKYLTKEGKNICLYSGIGKNPTTEEVLDGVKKFNEFKPDLVVAVGGGSPIDAAKVMALFYEYPRLNFDNVFTENLPQKRYKTKFVAIPSTSGTASEVTHVSVVTFKEKGIKLAIKAESLRPDIAILDGNIPCTLPYNIAVETGIDALTHALECYINKSLDDFTEVISKGAIEGIIKWLPISCKQGDAESRQKVHNYQCMAGMGFSNAGLGMVHGISHAFGGKYNLAHGLTNAIILPYSMDYNKKDPEVKERYETLSKMIGSDIIVKVKEINKDLGLPSCIQDTGITEEQFKADYDLLVNNAMKGSTVVNPIKISIEDMRKIINCVYYGEEITF</sequence>
<gene>
    <name evidence="4" type="ORF">ACJDTP_20980</name>
</gene>
<feature type="domain" description="Alcohol dehydrogenase iron-type/glycerol dehydrogenase GldA" evidence="2">
    <location>
        <begin position="19"/>
        <end position="174"/>
    </location>
</feature>
<dbReference type="EC" id="1.1.1.-" evidence="4"/>
<keyword evidence="1 4" id="KW-0560">Oxidoreductase</keyword>
<comment type="caution">
    <text evidence="4">The sequence shown here is derived from an EMBL/GenBank/DDBJ whole genome shotgun (WGS) entry which is preliminary data.</text>
</comment>
<dbReference type="PANTHER" id="PTHR11496:SF83">
    <property type="entry name" value="HYDROXYACID-OXOACID TRANSHYDROGENASE, MITOCHONDRIAL"/>
    <property type="match status" value="1"/>
</dbReference>
<proteinExistence type="predicted"/>
<keyword evidence="5" id="KW-1185">Reference proteome</keyword>
<dbReference type="InterPro" id="IPR039697">
    <property type="entry name" value="Alcohol_dehydrogenase_Fe"/>
</dbReference>
<organism evidence="4 5">
    <name type="scientific">Candidatus Clostridium helianthi</name>
    <dbReference type="NCBI Taxonomy" id="3381660"/>
    <lineage>
        <taxon>Bacteria</taxon>
        <taxon>Bacillati</taxon>
        <taxon>Bacillota</taxon>
        <taxon>Clostridia</taxon>
        <taxon>Eubacteriales</taxon>
        <taxon>Clostridiaceae</taxon>
        <taxon>Clostridium</taxon>
    </lineage>
</organism>
<feature type="domain" description="Fe-containing alcohol dehydrogenase-like C-terminal" evidence="3">
    <location>
        <begin position="187"/>
        <end position="370"/>
    </location>
</feature>
<dbReference type="Proteomes" id="UP001623600">
    <property type="component" value="Unassembled WGS sequence"/>
</dbReference>
<dbReference type="PROSITE" id="PS00913">
    <property type="entry name" value="ADH_IRON_1"/>
    <property type="match status" value="1"/>
</dbReference>